<accession>A0A6J5N8N8</accession>
<organism evidence="1">
    <name type="scientific">uncultured Caudovirales phage</name>
    <dbReference type="NCBI Taxonomy" id="2100421"/>
    <lineage>
        <taxon>Viruses</taxon>
        <taxon>Duplodnaviria</taxon>
        <taxon>Heunggongvirae</taxon>
        <taxon>Uroviricota</taxon>
        <taxon>Caudoviricetes</taxon>
        <taxon>Peduoviridae</taxon>
        <taxon>Maltschvirus</taxon>
        <taxon>Maltschvirus maltsch</taxon>
    </lineage>
</organism>
<gene>
    <name evidence="1" type="ORF">UFOVP653_74</name>
</gene>
<sequence length="99" mass="11443">MIRKYYCVKDGYLTRRGECEEQFIQAEDGEAICFGDPPDDLHPAPPQRSAQQLRRDAYPAVGAQLDWLWHAMNDGTLPRVEPFYSEIKAVKERYPKPSN</sequence>
<protein>
    <submittedName>
        <fullName evidence="1">Uncharacterized protein</fullName>
    </submittedName>
</protein>
<name>A0A6J5N8N8_9CAUD</name>
<dbReference type="EMBL" id="LR796613">
    <property type="protein sequence ID" value="CAB4155107.1"/>
    <property type="molecule type" value="Genomic_DNA"/>
</dbReference>
<proteinExistence type="predicted"/>
<reference evidence="1" key="1">
    <citation type="submission" date="2020-04" db="EMBL/GenBank/DDBJ databases">
        <authorList>
            <person name="Chiriac C."/>
            <person name="Salcher M."/>
            <person name="Ghai R."/>
            <person name="Kavagutti S V."/>
        </authorList>
    </citation>
    <scope>NUCLEOTIDE SEQUENCE</scope>
</reference>
<evidence type="ECO:0000313" key="1">
    <source>
        <dbReference type="EMBL" id="CAB4155107.1"/>
    </source>
</evidence>